<dbReference type="InterPro" id="IPR046450">
    <property type="entry name" value="PA_dom_sf"/>
</dbReference>
<dbReference type="Gene3D" id="3.50.30.30">
    <property type="match status" value="1"/>
</dbReference>
<evidence type="ECO:0000256" key="2">
    <source>
        <dbReference type="ARBA" id="ARBA00023180"/>
    </source>
</evidence>
<keyword evidence="1 3" id="KW-0732">Signal</keyword>
<dbReference type="OrthoDB" id="206201at2759"/>
<evidence type="ECO:0000313" key="7">
    <source>
        <dbReference type="Proteomes" id="UP000663828"/>
    </source>
</evidence>
<dbReference type="SUPFAM" id="SSF52025">
    <property type="entry name" value="PA domain"/>
    <property type="match status" value="1"/>
</dbReference>
<dbReference type="AlphaFoldDB" id="A0A814BWM2"/>
<name>A0A814BWM2_ADIRI</name>
<dbReference type="PANTHER" id="PTHR22702:SF1">
    <property type="entry name" value="PROTEASE-ASSOCIATED DOMAIN-CONTAINING PROTEIN 1"/>
    <property type="match status" value="1"/>
</dbReference>
<keyword evidence="7" id="KW-1185">Reference proteome</keyword>
<keyword evidence="2" id="KW-0325">Glycoprotein</keyword>
<accession>A0A814BWM2</accession>
<dbReference type="Proteomes" id="UP000663828">
    <property type="component" value="Unassembled WGS sequence"/>
</dbReference>
<evidence type="ECO:0000259" key="4">
    <source>
        <dbReference type="Pfam" id="PF02225"/>
    </source>
</evidence>
<dbReference type="Pfam" id="PF02225">
    <property type="entry name" value="PA"/>
    <property type="match status" value="1"/>
</dbReference>
<evidence type="ECO:0000313" key="5">
    <source>
        <dbReference type="EMBL" id="CAF0932109.1"/>
    </source>
</evidence>
<feature type="chain" id="PRO_5035599413" description="PA domain-containing protein" evidence="3">
    <location>
        <begin position="20"/>
        <end position="187"/>
    </location>
</feature>
<comment type="caution">
    <text evidence="5">The sequence shown here is derived from an EMBL/GenBank/DDBJ whole genome shotgun (WGS) entry which is preliminary data.</text>
</comment>
<feature type="domain" description="PA" evidence="4">
    <location>
        <begin position="71"/>
        <end position="149"/>
    </location>
</feature>
<feature type="signal peptide" evidence="3">
    <location>
        <begin position="1"/>
        <end position="19"/>
    </location>
</feature>
<evidence type="ECO:0000256" key="1">
    <source>
        <dbReference type="ARBA" id="ARBA00022729"/>
    </source>
</evidence>
<evidence type="ECO:0000256" key="3">
    <source>
        <dbReference type="SAM" id="SignalP"/>
    </source>
</evidence>
<proteinExistence type="predicted"/>
<dbReference type="Proteomes" id="UP000663852">
    <property type="component" value="Unassembled WGS sequence"/>
</dbReference>
<organism evidence="5 8">
    <name type="scientific">Adineta ricciae</name>
    <name type="common">Rotifer</name>
    <dbReference type="NCBI Taxonomy" id="249248"/>
    <lineage>
        <taxon>Eukaryota</taxon>
        <taxon>Metazoa</taxon>
        <taxon>Spiralia</taxon>
        <taxon>Gnathifera</taxon>
        <taxon>Rotifera</taxon>
        <taxon>Eurotatoria</taxon>
        <taxon>Bdelloidea</taxon>
        <taxon>Adinetida</taxon>
        <taxon>Adinetidae</taxon>
        <taxon>Adineta</taxon>
    </lineage>
</organism>
<protein>
    <recommendedName>
        <fullName evidence="4">PA domain-containing protein</fullName>
    </recommendedName>
</protein>
<gene>
    <name evidence="5" type="ORF">EDS130_LOCUS11348</name>
    <name evidence="6" type="ORF">XAT740_LOCUS22958</name>
</gene>
<reference evidence="5" key="1">
    <citation type="submission" date="2021-02" db="EMBL/GenBank/DDBJ databases">
        <authorList>
            <person name="Nowell W R."/>
        </authorList>
    </citation>
    <scope>NUCLEOTIDE SEQUENCE</scope>
</reference>
<dbReference type="PANTHER" id="PTHR22702">
    <property type="entry name" value="PROTEASE-ASSOCIATED DOMAIN-CONTAINING PROTEIN"/>
    <property type="match status" value="1"/>
</dbReference>
<sequence length="187" mass="21472">MSFIHIYFILLLLFPFVNLTVTDRDNDVYFEVIEPSEINYTFRCRLAENIGTSFKTVLKNIYLIPTQPLGACSRLQNRFELQGNIALIERGECSFVTKIINAQDTGALGVIVMDNDRTADDRFVDMIDDSTQRNVQIPAMFLQYRDGHLILNSIENNHVIGARINIPLNLTYNEILQVHRAPGSYWL</sequence>
<evidence type="ECO:0000313" key="8">
    <source>
        <dbReference type="Proteomes" id="UP000663852"/>
    </source>
</evidence>
<evidence type="ECO:0000313" key="6">
    <source>
        <dbReference type="EMBL" id="CAF1188132.1"/>
    </source>
</evidence>
<dbReference type="InterPro" id="IPR003137">
    <property type="entry name" value="PA_domain"/>
</dbReference>
<dbReference type="EMBL" id="CAJNOR010001714">
    <property type="protein sequence ID" value="CAF1188132.1"/>
    <property type="molecule type" value="Genomic_DNA"/>
</dbReference>
<dbReference type="EMBL" id="CAJNOJ010000041">
    <property type="protein sequence ID" value="CAF0932109.1"/>
    <property type="molecule type" value="Genomic_DNA"/>
</dbReference>